<evidence type="ECO:0000313" key="8">
    <source>
        <dbReference type="EMBL" id="PSW24268.1"/>
    </source>
</evidence>
<dbReference type="PANTHER" id="PTHR47739:SF1">
    <property type="entry name" value="TRNA1(VAL) (ADENINE(37)-N6)-METHYLTRANSFERASE"/>
    <property type="match status" value="1"/>
</dbReference>
<dbReference type="PANTHER" id="PTHR47739">
    <property type="entry name" value="TRNA1(VAL) (ADENINE(37)-N6)-METHYLTRANSFERASE"/>
    <property type="match status" value="1"/>
</dbReference>
<keyword evidence="9" id="KW-1185">Reference proteome</keyword>
<dbReference type="EC" id="2.1.1.223" evidence="6"/>
<gene>
    <name evidence="8" type="ORF">C9I94_13135</name>
</gene>
<keyword evidence="3 6" id="KW-0808">Transferase</keyword>
<protein>
    <recommendedName>
        <fullName evidence="6">tRNA1(Val) (adenine(37)-N6)-methyltransferase</fullName>
        <ecNumber evidence="6">2.1.1.223</ecNumber>
    </recommendedName>
    <alternativeName>
        <fullName evidence="6">tRNA m6A37 methyltransferase</fullName>
    </alternativeName>
</protein>
<dbReference type="GO" id="GO:0005737">
    <property type="term" value="C:cytoplasm"/>
    <property type="evidence" value="ECO:0007669"/>
    <property type="project" value="UniProtKB-SubCell"/>
</dbReference>
<keyword evidence="5 6" id="KW-0819">tRNA processing</keyword>
<comment type="caution">
    <text evidence="8">The sequence shown here is derived from an EMBL/GenBank/DDBJ whole genome shotgun (WGS) entry which is preliminary data.</text>
</comment>
<dbReference type="InterPro" id="IPR029063">
    <property type="entry name" value="SAM-dependent_MTases_sf"/>
</dbReference>
<organism evidence="8 9">
    <name type="scientific">Photobacterium swingsii</name>
    <dbReference type="NCBI Taxonomy" id="680026"/>
    <lineage>
        <taxon>Bacteria</taxon>
        <taxon>Pseudomonadati</taxon>
        <taxon>Pseudomonadota</taxon>
        <taxon>Gammaproteobacteria</taxon>
        <taxon>Vibrionales</taxon>
        <taxon>Vibrionaceae</taxon>
        <taxon>Photobacterium</taxon>
    </lineage>
</organism>
<name>A0A0J8Y0H0_9GAMM</name>
<dbReference type="AlphaFoldDB" id="A0A0J8Y0H0"/>
<dbReference type="OrthoDB" id="5383291at2"/>
<dbReference type="RefSeq" id="WP_048897979.1">
    <property type="nucleotide sequence ID" value="NZ_AP024852.1"/>
</dbReference>
<dbReference type="Gene3D" id="3.40.50.150">
    <property type="entry name" value="Vaccinia Virus protein VP39"/>
    <property type="match status" value="1"/>
</dbReference>
<comment type="subcellular location">
    <subcellularLocation>
        <location evidence="6">Cytoplasm</location>
    </subcellularLocation>
</comment>
<keyword evidence="2 6" id="KW-0489">Methyltransferase</keyword>
<evidence type="ECO:0000259" key="7">
    <source>
        <dbReference type="Pfam" id="PF05175"/>
    </source>
</evidence>
<evidence type="ECO:0000256" key="1">
    <source>
        <dbReference type="ARBA" id="ARBA00022490"/>
    </source>
</evidence>
<dbReference type="Proteomes" id="UP000240481">
    <property type="component" value="Unassembled WGS sequence"/>
</dbReference>
<evidence type="ECO:0000256" key="4">
    <source>
        <dbReference type="ARBA" id="ARBA00022691"/>
    </source>
</evidence>
<proteinExistence type="inferred from homology"/>
<dbReference type="GO" id="GO:0016430">
    <property type="term" value="F:tRNA (adenine-N6)-methyltransferase activity"/>
    <property type="evidence" value="ECO:0007669"/>
    <property type="project" value="UniProtKB-UniRule"/>
</dbReference>
<evidence type="ECO:0000256" key="6">
    <source>
        <dbReference type="HAMAP-Rule" id="MF_01872"/>
    </source>
</evidence>
<reference evidence="8 9" key="1">
    <citation type="submission" date="2018-01" db="EMBL/GenBank/DDBJ databases">
        <title>Whole genome sequencing of Histamine producing bacteria.</title>
        <authorList>
            <person name="Butler K."/>
        </authorList>
    </citation>
    <scope>NUCLEOTIDE SEQUENCE [LARGE SCALE GENOMIC DNA]</scope>
    <source>
        <strain evidence="8 9">DSM 24669</strain>
    </source>
</reference>
<dbReference type="GO" id="GO:0032259">
    <property type="term" value="P:methylation"/>
    <property type="evidence" value="ECO:0007669"/>
    <property type="project" value="UniProtKB-KW"/>
</dbReference>
<evidence type="ECO:0000256" key="5">
    <source>
        <dbReference type="ARBA" id="ARBA00022694"/>
    </source>
</evidence>
<accession>A0A0J8Y0H0</accession>
<dbReference type="InterPro" id="IPR050210">
    <property type="entry name" value="tRNA_Adenine-N(6)_MTase"/>
</dbReference>
<dbReference type="InterPro" id="IPR022882">
    <property type="entry name" value="tRNA_adenine-N6_MeTrfase"/>
</dbReference>
<keyword evidence="1 6" id="KW-0963">Cytoplasm</keyword>
<comment type="catalytic activity">
    <reaction evidence="6">
        <text>adenosine(37) in tRNA1(Val) + S-adenosyl-L-methionine = N(6)-methyladenosine(37) in tRNA1(Val) + S-adenosyl-L-homocysteine + H(+)</text>
        <dbReference type="Rhea" id="RHEA:43160"/>
        <dbReference type="Rhea" id="RHEA-COMP:10369"/>
        <dbReference type="Rhea" id="RHEA-COMP:10370"/>
        <dbReference type="ChEBI" id="CHEBI:15378"/>
        <dbReference type="ChEBI" id="CHEBI:57856"/>
        <dbReference type="ChEBI" id="CHEBI:59789"/>
        <dbReference type="ChEBI" id="CHEBI:74411"/>
        <dbReference type="ChEBI" id="CHEBI:74449"/>
        <dbReference type="EC" id="2.1.1.223"/>
    </reaction>
</comment>
<comment type="similarity">
    <text evidence="6">Belongs to the methyltransferase superfamily. tRNA (adenine-N(6)-)-methyltransferase family.</text>
</comment>
<feature type="domain" description="Methyltransferase small" evidence="7">
    <location>
        <begin position="36"/>
        <end position="122"/>
    </location>
</feature>
<dbReference type="InterPro" id="IPR002052">
    <property type="entry name" value="DNA_methylase_N6_adenine_CS"/>
</dbReference>
<dbReference type="PROSITE" id="PS00092">
    <property type="entry name" value="N6_MTASE"/>
    <property type="match status" value="1"/>
</dbReference>
<dbReference type="EMBL" id="PYLZ01000006">
    <property type="protein sequence ID" value="PSW24268.1"/>
    <property type="molecule type" value="Genomic_DNA"/>
</dbReference>
<dbReference type="HAMAP" id="MF_01872">
    <property type="entry name" value="tRNA_methyltr_YfiC"/>
    <property type="match status" value="1"/>
</dbReference>
<dbReference type="GO" id="GO:0008033">
    <property type="term" value="P:tRNA processing"/>
    <property type="evidence" value="ECO:0007669"/>
    <property type="project" value="UniProtKB-UniRule"/>
</dbReference>
<comment type="function">
    <text evidence="6">Specifically methylates the adenine in position 37 of tRNA(1)(Val) (anticodon cmo5UAC).</text>
</comment>
<dbReference type="CDD" id="cd02440">
    <property type="entry name" value="AdoMet_MTases"/>
    <property type="match status" value="1"/>
</dbReference>
<keyword evidence="4 6" id="KW-0949">S-adenosyl-L-methionine</keyword>
<evidence type="ECO:0000313" key="9">
    <source>
        <dbReference type="Proteomes" id="UP000240481"/>
    </source>
</evidence>
<evidence type="ECO:0000256" key="2">
    <source>
        <dbReference type="ARBA" id="ARBA00022603"/>
    </source>
</evidence>
<dbReference type="Pfam" id="PF05175">
    <property type="entry name" value="MTS"/>
    <property type="match status" value="1"/>
</dbReference>
<dbReference type="GO" id="GO:0003676">
    <property type="term" value="F:nucleic acid binding"/>
    <property type="evidence" value="ECO:0007669"/>
    <property type="project" value="InterPro"/>
</dbReference>
<sequence length="238" mass="26757">MANGFTFKQFHVDDLGCGMPVSTDGVLLGAWASLKMSGTILDIGTGSGLLALMSAQRSIETQNSIIALEIDPYAAKAARHNFLQSPWGNRLTVIHDDLLHWQTHQTPHSIDTIVCNPPYFNFGQQADCDKRATARHTDTLSHHALLDSVKNLLTPAGVANFILPEYEGRRFIQAAQQRGLYCQRLCEIRTTERKPINRLLFSLTLAECIAEQQQLNIHQQGQYSEEFIKLTQNFYLKM</sequence>
<evidence type="ECO:0000256" key="3">
    <source>
        <dbReference type="ARBA" id="ARBA00022679"/>
    </source>
</evidence>
<dbReference type="InterPro" id="IPR007848">
    <property type="entry name" value="Small_mtfrase_dom"/>
</dbReference>
<dbReference type="STRING" id="680026.AB733_06140"/>
<dbReference type="SUPFAM" id="SSF53335">
    <property type="entry name" value="S-adenosyl-L-methionine-dependent methyltransferases"/>
    <property type="match status" value="1"/>
</dbReference>